<dbReference type="AlphaFoldDB" id="A0AA94M1H7"/>
<reference evidence="1 2" key="1">
    <citation type="submission" date="2018-06" db="EMBL/GenBank/DDBJ databases">
        <authorList>
            <consortium name="Pathogen Informatics"/>
            <person name="Doyle S."/>
        </authorList>
    </citation>
    <scope>NUCLEOTIDE SEQUENCE [LARGE SCALE GENOMIC DNA]</scope>
    <source>
        <strain evidence="1 2">NCTC13773</strain>
    </source>
</reference>
<evidence type="ECO:0000313" key="2">
    <source>
        <dbReference type="Proteomes" id="UP000249013"/>
    </source>
</evidence>
<proteinExistence type="predicted"/>
<dbReference type="Proteomes" id="UP000249013">
    <property type="component" value="Chromosome 1"/>
</dbReference>
<gene>
    <name evidence="1" type="ORF">NCTC13773_00592</name>
</gene>
<sequence length="107" mass="12267">MAESTTNTVFVIKNNDGQFLEYQNYNGLRTWVNEYSDRCVFESQNAATLYCRNLIADAEVHGVNMTIDVYKHNNTVTKMEVTIANEQRKNYGLSEKVAEETTEATEE</sequence>
<protein>
    <submittedName>
        <fullName evidence="1">Uncharacterized protein</fullName>
    </submittedName>
</protein>
<accession>A0AA94M1H7</accession>
<dbReference type="RefSeq" id="WP_077496335.1">
    <property type="nucleotide sequence ID" value="NZ_LS483409.1"/>
</dbReference>
<dbReference type="EMBL" id="LS483409">
    <property type="protein sequence ID" value="SQG78809.1"/>
    <property type="molecule type" value="Genomic_DNA"/>
</dbReference>
<organism evidence="1 2">
    <name type="scientific">Streptococcus gallolyticus</name>
    <dbReference type="NCBI Taxonomy" id="315405"/>
    <lineage>
        <taxon>Bacteria</taxon>
        <taxon>Bacillati</taxon>
        <taxon>Bacillota</taxon>
        <taxon>Bacilli</taxon>
        <taxon>Lactobacillales</taxon>
        <taxon>Streptococcaceae</taxon>
        <taxon>Streptococcus</taxon>
    </lineage>
</organism>
<evidence type="ECO:0000313" key="1">
    <source>
        <dbReference type="EMBL" id="SQG78809.1"/>
    </source>
</evidence>
<name>A0AA94M1H7_9STRE</name>